<proteinExistence type="predicted"/>
<dbReference type="SUPFAM" id="SSF50249">
    <property type="entry name" value="Nucleic acid-binding proteins"/>
    <property type="match status" value="1"/>
</dbReference>
<reference evidence="6" key="1">
    <citation type="submission" date="2023-07" db="EMBL/GenBank/DDBJ databases">
        <title>Chromosome-level genome assembly of Artemia franciscana.</title>
        <authorList>
            <person name="Jo E."/>
        </authorList>
    </citation>
    <scope>NUCLEOTIDE SEQUENCE</scope>
    <source>
        <tissue evidence="6">Whole body</tissue>
    </source>
</reference>
<dbReference type="GO" id="GO:0006289">
    <property type="term" value="P:nucleotide-excision repair"/>
    <property type="evidence" value="ECO:0007669"/>
    <property type="project" value="TreeGrafter"/>
</dbReference>
<gene>
    <name evidence="6" type="ORF">QYM36_018811</name>
</gene>
<organism evidence="6 7">
    <name type="scientific">Artemia franciscana</name>
    <name type="common">Brine shrimp</name>
    <name type="synonym">Artemia sanfranciscana</name>
    <dbReference type="NCBI Taxonomy" id="6661"/>
    <lineage>
        <taxon>Eukaryota</taxon>
        <taxon>Metazoa</taxon>
        <taxon>Ecdysozoa</taxon>
        <taxon>Arthropoda</taxon>
        <taxon>Crustacea</taxon>
        <taxon>Branchiopoda</taxon>
        <taxon>Anostraca</taxon>
        <taxon>Artemiidae</taxon>
        <taxon>Artemia</taxon>
    </lineage>
</organism>
<feature type="domain" description="OB" evidence="5">
    <location>
        <begin position="55"/>
        <end position="120"/>
    </location>
</feature>
<dbReference type="GO" id="GO:0000781">
    <property type="term" value="C:chromosome, telomeric region"/>
    <property type="evidence" value="ECO:0007669"/>
    <property type="project" value="TreeGrafter"/>
</dbReference>
<keyword evidence="4" id="KW-0732">Signal</keyword>
<dbReference type="AlphaFoldDB" id="A0AA88H1V9"/>
<dbReference type="InterPro" id="IPR036388">
    <property type="entry name" value="WH-like_DNA-bd_sf"/>
</dbReference>
<dbReference type="InterPro" id="IPR040260">
    <property type="entry name" value="RFA2-like"/>
</dbReference>
<dbReference type="PANTHER" id="PTHR13989:SF16">
    <property type="entry name" value="REPLICATION PROTEIN A2"/>
    <property type="match status" value="1"/>
</dbReference>
<dbReference type="GO" id="GO:0000724">
    <property type="term" value="P:double-strand break repair via homologous recombination"/>
    <property type="evidence" value="ECO:0007669"/>
    <property type="project" value="TreeGrafter"/>
</dbReference>
<evidence type="ECO:0000256" key="1">
    <source>
        <dbReference type="ARBA" id="ARBA00004123"/>
    </source>
</evidence>
<keyword evidence="3" id="KW-0539">Nucleus</keyword>
<dbReference type="GO" id="GO:0006260">
    <property type="term" value="P:DNA replication"/>
    <property type="evidence" value="ECO:0007669"/>
    <property type="project" value="TreeGrafter"/>
</dbReference>
<evidence type="ECO:0000256" key="2">
    <source>
        <dbReference type="ARBA" id="ARBA00023125"/>
    </source>
</evidence>
<evidence type="ECO:0000313" key="6">
    <source>
        <dbReference type="EMBL" id="KAK2702578.1"/>
    </source>
</evidence>
<dbReference type="Gene3D" id="2.40.50.140">
    <property type="entry name" value="Nucleic acid-binding proteins"/>
    <property type="match status" value="1"/>
</dbReference>
<protein>
    <recommendedName>
        <fullName evidence="5">OB domain-containing protein</fullName>
    </recommendedName>
</protein>
<evidence type="ECO:0000313" key="7">
    <source>
        <dbReference type="Proteomes" id="UP001187531"/>
    </source>
</evidence>
<keyword evidence="7" id="KW-1185">Reference proteome</keyword>
<dbReference type="Pfam" id="PF01336">
    <property type="entry name" value="tRNA_anti-codon"/>
    <property type="match status" value="1"/>
</dbReference>
<keyword evidence="2" id="KW-0238">DNA-binding</keyword>
<sequence length="223" mass="24854">MGWVSLRYMLPKLLCVGLKPGMSKAQNVVAMTVGQILRCPGGEITVENRPVAIIVLIGQVKNIQSHPGRTNFHLDDKTGIMEITYFHDDETKQEPELTDEAIVKVVGHFKEFQGRKSLMAITFRICASYNELTCHMLEVMYTPLKLKQIQMKDLEKSGISHQAEGALPNSIIAPLMDRGSTAGGFTPNQQRVHAIIANSSDEMGIHKDDIVRQCQGIINKREI</sequence>
<name>A0AA88H1V9_ARTSF</name>
<feature type="signal peptide" evidence="4">
    <location>
        <begin position="1"/>
        <end position="25"/>
    </location>
</feature>
<dbReference type="EMBL" id="JAVRJZ010000247">
    <property type="protein sequence ID" value="KAK2702578.1"/>
    <property type="molecule type" value="Genomic_DNA"/>
</dbReference>
<accession>A0AA88H1V9</accession>
<dbReference type="InterPro" id="IPR004365">
    <property type="entry name" value="NA-bd_OB_tRNA"/>
</dbReference>
<dbReference type="GO" id="GO:0005662">
    <property type="term" value="C:DNA replication factor A complex"/>
    <property type="evidence" value="ECO:0007669"/>
    <property type="project" value="TreeGrafter"/>
</dbReference>
<dbReference type="Proteomes" id="UP001187531">
    <property type="component" value="Unassembled WGS sequence"/>
</dbReference>
<comment type="subcellular location">
    <subcellularLocation>
        <location evidence="1">Nucleus</location>
    </subcellularLocation>
</comment>
<evidence type="ECO:0000256" key="3">
    <source>
        <dbReference type="ARBA" id="ARBA00023242"/>
    </source>
</evidence>
<comment type="caution">
    <text evidence="6">The sequence shown here is derived from an EMBL/GenBank/DDBJ whole genome shotgun (WGS) entry which is preliminary data.</text>
</comment>
<dbReference type="PANTHER" id="PTHR13989">
    <property type="entry name" value="REPLICATION PROTEIN A-RELATED"/>
    <property type="match status" value="1"/>
</dbReference>
<dbReference type="GO" id="GO:0003697">
    <property type="term" value="F:single-stranded DNA binding"/>
    <property type="evidence" value="ECO:0007669"/>
    <property type="project" value="TreeGrafter"/>
</dbReference>
<dbReference type="Gene3D" id="1.10.10.10">
    <property type="entry name" value="Winged helix-like DNA-binding domain superfamily/Winged helix DNA-binding domain"/>
    <property type="match status" value="1"/>
</dbReference>
<dbReference type="GO" id="GO:0035861">
    <property type="term" value="C:site of double-strand break"/>
    <property type="evidence" value="ECO:0007669"/>
    <property type="project" value="TreeGrafter"/>
</dbReference>
<dbReference type="InterPro" id="IPR012340">
    <property type="entry name" value="NA-bd_OB-fold"/>
</dbReference>
<evidence type="ECO:0000256" key="4">
    <source>
        <dbReference type="SAM" id="SignalP"/>
    </source>
</evidence>
<evidence type="ECO:0000259" key="5">
    <source>
        <dbReference type="Pfam" id="PF01336"/>
    </source>
</evidence>
<feature type="non-terminal residue" evidence="6">
    <location>
        <position position="1"/>
    </location>
</feature>
<feature type="chain" id="PRO_5041657172" description="OB domain-containing protein" evidence="4">
    <location>
        <begin position="26"/>
        <end position="223"/>
    </location>
</feature>